<dbReference type="AlphaFoldDB" id="A0A7G6U8I2"/>
<protein>
    <submittedName>
        <fullName evidence="2">Uncharacterized protein</fullName>
    </submittedName>
</protein>
<dbReference type="Proteomes" id="UP000515291">
    <property type="component" value="Chromosome"/>
</dbReference>
<proteinExistence type="predicted"/>
<feature type="region of interest" description="Disordered" evidence="1">
    <location>
        <begin position="169"/>
        <end position="193"/>
    </location>
</feature>
<dbReference type="EMBL" id="CP050292">
    <property type="protein sequence ID" value="QND75314.1"/>
    <property type="molecule type" value="Genomic_DNA"/>
</dbReference>
<organism evidence="2 3">
    <name type="scientific">Tardiphaga robiniae</name>
    <dbReference type="NCBI Taxonomy" id="943830"/>
    <lineage>
        <taxon>Bacteria</taxon>
        <taxon>Pseudomonadati</taxon>
        <taxon>Pseudomonadota</taxon>
        <taxon>Alphaproteobacteria</taxon>
        <taxon>Hyphomicrobiales</taxon>
        <taxon>Nitrobacteraceae</taxon>
        <taxon>Tardiphaga</taxon>
    </lineage>
</organism>
<evidence type="ECO:0000313" key="3">
    <source>
        <dbReference type="Proteomes" id="UP000515291"/>
    </source>
</evidence>
<accession>A0A7G6U8I2</accession>
<evidence type="ECO:0000256" key="1">
    <source>
        <dbReference type="SAM" id="MobiDB-lite"/>
    </source>
</evidence>
<reference evidence="3" key="1">
    <citation type="journal article" date="2020" name="Mol. Plant Microbe">
        <title>Rhizobial microsymbionts of the narrowly endemic Oxytropis species growing in Kamchatka are characterized by significant genetic diversity and possess a set of genes that are associated with T3SS and T6SS secretion systems and can affect the development of symbiosis.</title>
        <authorList>
            <person name="Safronova V."/>
            <person name="Guro P."/>
            <person name="Sazanova A."/>
            <person name="Kuznetsova I."/>
            <person name="Belimov A."/>
            <person name="Yakubov V."/>
            <person name="Chirak E."/>
            <person name="Afonin A."/>
            <person name="Gogolev Y."/>
            <person name="Andronov E."/>
            <person name="Tikhonovich I."/>
        </authorList>
    </citation>
    <scope>NUCLEOTIDE SEQUENCE [LARGE SCALE GENOMIC DNA]</scope>
    <source>
        <strain evidence="3">581</strain>
    </source>
</reference>
<sequence>MPSSDQPATKRRFPPPWRIERDSDERFCVRDANGFLLVTIYCRDDLQQWSFGRDHLTSDEARRIATAIARLPDLLMQRQGFRPRGSGRPRWKPDRPYHVAIADMFLRERWDEINALCVLNGIPLDATGERIERGGLWRVYEFALQLHAIQFWDRFEGRWLCGEEFAHPERPKDLPPMKELTGWPAFDPKKARR</sequence>
<evidence type="ECO:0000313" key="2">
    <source>
        <dbReference type="EMBL" id="QND75314.1"/>
    </source>
</evidence>
<gene>
    <name evidence="2" type="ORF">HB776_05505</name>
</gene>
<dbReference type="KEGG" id="trb:HB776_05505"/>
<name>A0A7G6U8I2_9BRAD</name>